<protein>
    <submittedName>
        <fullName evidence="6">LysR family transcriptional regulator</fullName>
    </submittedName>
</protein>
<dbReference type="EMBL" id="AGUF01000039">
    <property type="protein sequence ID" value="EHK66642.1"/>
    <property type="molecule type" value="Genomic_DNA"/>
</dbReference>
<keyword evidence="4" id="KW-0804">Transcription</keyword>
<evidence type="ECO:0000313" key="7">
    <source>
        <dbReference type="Proteomes" id="UP000003113"/>
    </source>
</evidence>
<evidence type="ECO:0000256" key="1">
    <source>
        <dbReference type="ARBA" id="ARBA00009437"/>
    </source>
</evidence>
<dbReference type="STRING" id="477184.KYC_09525"/>
<comment type="similarity">
    <text evidence="1">Belongs to the LysR transcriptional regulatory family.</text>
</comment>
<dbReference type="InterPro" id="IPR050950">
    <property type="entry name" value="HTH-type_LysR_regulators"/>
</dbReference>
<keyword evidence="3" id="KW-0238">DNA-binding</keyword>
<dbReference type="GO" id="GO:0003677">
    <property type="term" value="F:DNA binding"/>
    <property type="evidence" value="ECO:0007669"/>
    <property type="project" value="UniProtKB-KW"/>
</dbReference>
<dbReference type="Pfam" id="PF00126">
    <property type="entry name" value="HTH_1"/>
    <property type="match status" value="1"/>
</dbReference>
<dbReference type="RefSeq" id="WP_008161362.1">
    <property type="nucleotide sequence ID" value="NZ_AGUF01000039.1"/>
</dbReference>
<dbReference type="FunFam" id="1.10.10.10:FF:000001">
    <property type="entry name" value="LysR family transcriptional regulator"/>
    <property type="match status" value="1"/>
</dbReference>
<name>H0F563_9BURK</name>
<dbReference type="Gene3D" id="3.40.190.290">
    <property type="match status" value="1"/>
</dbReference>
<feature type="domain" description="HTH lysR-type" evidence="5">
    <location>
        <begin position="3"/>
        <end position="60"/>
    </location>
</feature>
<dbReference type="Pfam" id="PF03466">
    <property type="entry name" value="LysR_substrate"/>
    <property type="match status" value="1"/>
</dbReference>
<keyword evidence="7" id="KW-1185">Reference proteome</keyword>
<keyword evidence="2" id="KW-0805">Transcription regulation</keyword>
<dbReference type="InterPro" id="IPR005119">
    <property type="entry name" value="LysR_subst-bd"/>
</dbReference>
<dbReference type="eggNOG" id="COG0583">
    <property type="taxonomic scope" value="Bacteria"/>
</dbReference>
<dbReference type="OrthoDB" id="8437302at2"/>
<dbReference type="SUPFAM" id="SSF53850">
    <property type="entry name" value="Periplasmic binding protein-like II"/>
    <property type="match status" value="1"/>
</dbReference>
<dbReference type="GO" id="GO:0005829">
    <property type="term" value="C:cytosol"/>
    <property type="evidence" value="ECO:0007669"/>
    <property type="project" value="TreeGrafter"/>
</dbReference>
<dbReference type="PRINTS" id="PR00039">
    <property type="entry name" value="HTHLYSR"/>
</dbReference>
<dbReference type="PROSITE" id="PS50931">
    <property type="entry name" value="HTH_LYSR"/>
    <property type="match status" value="1"/>
</dbReference>
<dbReference type="PANTHER" id="PTHR30419">
    <property type="entry name" value="HTH-TYPE TRANSCRIPTIONAL REGULATOR YBHD"/>
    <property type="match status" value="1"/>
</dbReference>
<sequence>MNLSLRDIEYFLAAVEHGNLDRAAASCGVSQPALSKSLRRLEGDTGLGLLDRSGRGLRLTSAGLVFLEHARKLWAEYLDAVRHATELRVGQAGLLRVGVTGATVDSVAMPAMRRLLPRRPALRVQLTQGLSDDLNEQVASGKLDLAVTPIYADVPLTLHQELIVDDKLCVAASRRHPLAARRKLALRDLTGLRWILPKPSSIARNALDSRYADSKLPLPAAALEVEHFSKGTLELLAHSDLLALLPQSALGSSGDVVALPVALGRPLPRSIALISRQGTTWSPLMNEFRRAILDCAAAMA</sequence>
<organism evidence="6 7">
    <name type="scientific">Achromobacter arsenitoxydans SY8</name>
    <dbReference type="NCBI Taxonomy" id="477184"/>
    <lineage>
        <taxon>Bacteria</taxon>
        <taxon>Pseudomonadati</taxon>
        <taxon>Pseudomonadota</taxon>
        <taxon>Betaproteobacteria</taxon>
        <taxon>Burkholderiales</taxon>
        <taxon>Alcaligenaceae</taxon>
        <taxon>Achromobacter</taxon>
    </lineage>
</organism>
<comment type="caution">
    <text evidence="6">The sequence shown here is derived from an EMBL/GenBank/DDBJ whole genome shotgun (WGS) entry which is preliminary data.</text>
</comment>
<accession>H0F563</accession>
<dbReference type="GO" id="GO:0003700">
    <property type="term" value="F:DNA-binding transcription factor activity"/>
    <property type="evidence" value="ECO:0007669"/>
    <property type="project" value="InterPro"/>
</dbReference>
<evidence type="ECO:0000256" key="3">
    <source>
        <dbReference type="ARBA" id="ARBA00023125"/>
    </source>
</evidence>
<evidence type="ECO:0000259" key="5">
    <source>
        <dbReference type="PROSITE" id="PS50931"/>
    </source>
</evidence>
<gene>
    <name evidence="6" type="ORF">KYC_09525</name>
</gene>
<evidence type="ECO:0000256" key="2">
    <source>
        <dbReference type="ARBA" id="ARBA00023015"/>
    </source>
</evidence>
<dbReference type="PATRIC" id="fig|477184.5.peg.1889"/>
<evidence type="ECO:0000313" key="6">
    <source>
        <dbReference type="EMBL" id="EHK66642.1"/>
    </source>
</evidence>
<dbReference type="InterPro" id="IPR000847">
    <property type="entry name" value="LysR_HTH_N"/>
</dbReference>
<proteinExistence type="inferred from homology"/>
<dbReference type="Proteomes" id="UP000003113">
    <property type="component" value="Unassembled WGS sequence"/>
</dbReference>
<dbReference type="Gene3D" id="1.10.10.10">
    <property type="entry name" value="Winged helix-like DNA-binding domain superfamily/Winged helix DNA-binding domain"/>
    <property type="match status" value="1"/>
</dbReference>
<dbReference type="SUPFAM" id="SSF46785">
    <property type="entry name" value="Winged helix' DNA-binding domain"/>
    <property type="match status" value="1"/>
</dbReference>
<dbReference type="PANTHER" id="PTHR30419:SF8">
    <property type="entry name" value="NITROGEN ASSIMILATION TRANSCRIPTIONAL ACTIVATOR-RELATED"/>
    <property type="match status" value="1"/>
</dbReference>
<dbReference type="InterPro" id="IPR036390">
    <property type="entry name" value="WH_DNA-bd_sf"/>
</dbReference>
<reference evidence="6 7" key="1">
    <citation type="journal article" date="2012" name="J. Bacteriol.">
        <title>Genome sequence of the highly efficient arsenite-oxidizing bacterium Achromobacter arsenitoxydans SY8.</title>
        <authorList>
            <person name="Li X."/>
            <person name="Hu Y."/>
            <person name="Gong J."/>
            <person name="Lin Y."/>
            <person name="Johnstone L."/>
            <person name="Rensing C."/>
            <person name="Wang G."/>
        </authorList>
    </citation>
    <scope>NUCLEOTIDE SEQUENCE [LARGE SCALE GENOMIC DNA]</scope>
    <source>
        <strain evidence="6 7">SY8</strain>
    </source>
</reference>
<evidence type="ECO:0000256" key="4">
    <source>
        <dbReference type="ARBA" id="ARBA00023163"/>
    </source>
</evidence>
<dbReference type="AlphaFoldDB" id="H0F563"/>
<dbReference type="InterPro" id="IPR036388">
    <property type="entry name" value="WH-like_DNA-bd_sf"/>
</dbReference>